<dbReference type="Proteomes" id="UP000316199">
    <property type="component" value="Unassembled WGS sequence"/>
</dbReference>
<dbReference type="Gene3D" id="3.10.105.10">
    <property type="entry name" value="Dipeptide-binding Protein, Domain 3"/>
    <property type="match status" value="1"/>
</dbReference>
<evidence type="ECO:0000313" key="4">
    <source>
        <dbReference type="Proteomes" id="UP000316199"/>
    </source>
</evidence>
<dbReference type="PIRSF" id="PIRSF002741">
    <property type="entry name" value="MppA"/>
    <property type="match status" value="1"/>
</dbReference>
<reference evidence="3 4" key="1">
    <citation type="submission" date="2019-02" db="EMBL/GenBank/DDBJ databases">
        <title>Prokaryotic population dynamics and viral predation in marine succession experiment using metagenomics: the confinement effect.</title>
        <authorList>
            <person name="Haro-Moreno J.M."/>
            <person name="Rodriguez-Valera F."/>
            <person name="Lopez-Perez M."/>
        </authorList>
    </citation>
    <scope>NUCLEOTIDE SEQUENCE [LARGE SCALE GENOMIC DNA]</scope>
    <source>
        <strain evidence="3">MED-G157</strain>
    </source>
</reference>
<dbReference type="EMBL" id="SHAG01000024">
    <property type="protein sequence ID" value="RZO75820.1"/>
    <property type="molecule type" value="Genomic_DNA"/>
</dbReference>
<name>A0A520S017_9GAMM</name>
<organism evidence="3 4">
    <name type="scientific">OM182 bacterium</name>
    <dbReference type="NCBI Taxonomy" id="2510334"/>
    <lineage>
        <taxon>Bacteria</taxon>
        <taxon>Pseudomonadati</taxon>
        <taxon>Pseudomonadota</taxon>
        <taxon>Gammaproteobacteria</taxon>
        <taxon>OMG group</taxon>
        <taxon>OM182 clade</taxon>
    </lineage>
</organism>
<dbReference type="PANTHER" id="PTHR30290:SF64">
    <property type="entry name" value="ABC TRANSPORTER PERIPLASMIC BINDING PROTEIN"/>
    <property type="match status" value="1"/>
</dbReference>
<gene>
    <name evidence="3" type="ORF">EVA68_06065</name>
</gene>
<comment type="caution">
    <text evidence="3">The sequence shown here is derived from an EMBL/GenBank/DDBJ whole genome shotgun (WGS) entry which is preliminary data.</text>
</comment>
<dbReference type="GO" id="GO:0015833">
    <property type="term" value="P:peptide transport"/>
    <property type="evidence" value="ECO:0007669"/>
    <property type="project" value="TreeGrafter"/>
</dbReference>
<evidence type="ECO:0000259" key="2">
    <source>
        <dbReference type="Pfam" id="PF00496"/>
    </source>
</evidence>
<dbReference type="SUPFAM" id="SSF53850">
    <property type="entry name" value="Periplasmic binding protein-like II"/>
    <property type="match status" value="1"/>
</dbReference>
<dbReference type="GO" id="GO:0042884">
    <property type="term" value="P:microcin transport"/>
    <property type="evidence" value="ECO:0007669"/>
    <property type="project" value="TreeGrafter"/>
</dbReference>
<dbReference type="Gene3D" id="3.40.190.10">
    <property type="entry name" value="Periplasmic binding protein-like II"/>
    <property type="match status" value="1"/>
</dbReference>
<dbReference type="CDD" id="cd08497">
    <property type="entry name" value="MbnE-like"/>
    <property type="match status" value="1"/>
</dbReference>
<dbReference type="InterPro" id="IPR000914">
    <property type="entry name" value="SBP_5_dom"/>
</dbReference>
<dbReference type="Pfam" id="PF00496">
    <property type="entry name" value="SBP_bac_5"/>
    <property type="match status" value="1"/>
</dbReference>
<dbReference type="GO" id="GO:1904680">
    <property type="term" value="F:peptide transmembrane transporter activity"/>
    <property type="evidence" value="ECO:0007669"/>
    <property type="project" value="TreeGrafter"/>
</dbReference>
<sequence>MGNRLLGAMGSLYHKLCREGLVALFIGASFCNAESLKFDHGISMLHDLKYDADFKHFDYIYPDAPKGGSIKFSTSANVRNFAGEFDNNNDGPPGVGFVYDTLIVLSGDELGGFYGRLAESMAVSSDGRVLAFRLHPKARFHDGTPVTSKDVKFTVDWILSTVEGGLYLGWIESVEVVSEREVHLHLEEPLDDSNLRILAYEPRILPEHHWRGKNPSEMTTDFPLGSGPYRVDSWNQGYIRFTRVEDYWGKDLPVNKGRFNFDILQFDVYRDATVAREALRKGLFDFYSESDIRHWVSSYDVPAVHAGYLRKGEVMARGATGPSSVLTFNTRRPPFNDVRVREALSLAFDFDWQNRALNSGAHKRAIGYFPDTPFGATGLPTSEELVLLEPLRELLDHRVFDEPFELPDSDGWGRNRDALLRASSLLREAGWSVEQGVLRNTAGDAFDFEFLSTNVAERRVLLPYIDTLRLLGIEASINLVESAQNINLRRSRDFDMIIESHTMFMPPIIQLPVFFSSGAAAQPLTRNVAGISDPIIDALISHATQTLSFSDMTIACRVLDRVLVRGYYHIPLQMIANVRIIHWNRFGHPEKDGRSIYQSGPESWWYDPQKAALIPLSL</sequence>
<accession>A0A520S017</accession>
<evidence type="ECO:0000256" key="1">
    <source>
        <dbReference type="ARBA" id="ARBA00022729"/>
    </source>
</evidence>
<dbReference type="PANTHER" id="PTHR30290">
    <property type="entry name" value="PERIPLASMIC BINDING COMPONENT OF ABC TRANSPORTER"/>
    <property type="match status" value="1"/>
</dbReference>
<dbReference type="AlphaFoldDB" id="A0A520S017"/>
<protein>
    <submittedName>
        <fullName evidence="3">ABC transporter substrate-binding protein</fullName>
    </submittedName>
</protein>
<proteinExistence type="predicted"/>
<dbReference type="GO" id="GO:0030288">
    <property type="term" value="C:outer membrane-bounded periplasmic space"/>
    <property type="evidence" value="ECO:0007669"/>
    <property type="project" value="TreeGrafter"/>
</dbReference>
<feature type="domain" description="Solute-binding protein family 5" evidence="2">
    <location>
        <begin position="114"/>
        <end position="507"/>
    </location>
</feature>
<evidence type="ECO:0000313" key="3">
    <source>
        <dbReference type="EMBL" id="RZO75820.1"/>
    </source>
</evidence>
<dbReference type="InterPro" id="IPR039424">
    <property type="entry name" value="SBP_5"/>
</dbReference>
<dbReference type="GO" id="GO:0043190">
    <property type="term" value="C:ATP-binding cassette (ABC) transporter complex"/>
    <property type="evidence" value="ECO:0007669"/>
    <property type="project" value="InterPro"/>
</dbReference>
<keyword evidence="1" id="KW-0732">Signal</keyword>
<dbReference type="InterPro" id="IPR030678">
    <property type="entry name" value="Peptide/Ni-bd"/>
</dbReference>